<feature type="compositionally biased region" description="Polar residues" evidence="2">
    <location>
        <begin position="32"/>
        <end position="49"/>
    </location>
</feature>
<feature type="region of interest" description="Disordered" evidence="2">
    <location>
        <begin position="835"/>
        <end position="1011"/>
    </location>
</feature>
<keyword evidence="3" id="KW-0472">Membrane</keyword>
<feature type="compositionally biased region" description="Low complexity" evidence="2">
    <location>
        <begin position="962"/>
        <end position="975"/>
    </location>
</feature>
<evidence type="ECO:0000256" key="1">
    <source>
        <dbReference type="SAM" id="Coils"/>
    </source>
</evidence>
<name>A0AAN7W7S6_9PEZI</name>
<feature type="region of interest" description="Disordered" evidence="2">
    <location>
        <begin position="356"/>
        <end position="431"/>
    </location>
</feature>
<feature type="transmembrane region" description="Helical" evidence="3">
    <location>
        <begin position="209"/>
        <end position="231"/>
    </location>
</feature>
<feature type="compositionally biased region" description="Pro residues" evidence="2">
    <location>
        <begin position="840"/>
        <end position="851"/>
    </location>
</feature>
<feature type="compositionally biased region" description="Basic and acidic residues" evidence="2">
    <location>
        <begin position="81"/>
        <end position="97"/>
    </location>
</feature>
<feature type="region of interest" description="Disordered" evidence="2">
    <location>
        <begin position="594"/>
        <end position="614"/>
    </location>
</feature>
<feature type="coiled-coil region" evidence="1">
    <location>
        <begin position="673"/>
        <end position="742"/>
    </location>
</feature>
<feature type="compositionally biased region" description="Polar residues" evidence="2">
    <location>
        <begin position="856"/>
        <end position="914"/>
    </location>
</feature>
<dbReference type="EMBL" id="JAVRQU010000008">
    <property type="protein sequence ID" value="KAK5700006.1"/>
    <property type="molecule type" value="Genomic_DNA"/>
</dbReference>
<evidence type="ECO:0000313" key="4">
    <source>
        <dbReference type="EMBL" id="KAK5700006.1"/>
    </source>
</evidence>
<feature type="compositionally biased region" description="Polar residues" evidence="2">
    <location>
        <begin position="374"/>
        <end position="397"/>
    </location>
</feature>
<evidence type="ECO:0000313" key="5">
    <source>
        <dbReference type="Proteomes" id="UP001310594"/>
    </source>
</evidence>
<evidence type="ECO:0000256" key="3">
    <source>
        <dbReference type="SAM" id="Phobius"/>
    </source>
</evidence>
<dbReference type="Proteomes" id="UP001310594">
    <property type="component" value="Unassembled WGS sequence"/>
</dbReference>
<feature type="region of interest" description="Disordered" evidence="2">
    <location>
        <begin position="760"/>
        <end position="792"/>
    </location>
</feature>
<proteinExistence type="predicted"/>
<protein>
    <recommendedName>
        <fullName evidence="6">Ubiquitination network signaling protein</fullName>
    </recommendedName>
</protein>
<feature type="transmembrane region" description="Helical" evidence="3">
    <location>
        <begin position="263"/>
        <end position="282"/>
    </location>
</feature>
<feature type="compositionally biased region" description="Low complexity" evidence="2">
    <location>
        <begin position="594"/>
        <end position="604"/>
    </location>
</feature>
<comment type="caution">
    <text evidence="4">The sequence shown here is derived from an EMBL/GenBank/DDBJ whole genome shotgun (WGS) entry which is preliminary data.</text>
</comment>
<feature type="coiled-coil region" evidence="1">
    <location>
        <begin position="614"/>
        <end position="641"/>
    </location>
</feature>
<feature type="transmembrane region" description="Helical" evidence="3">
    <location>
        <begin position="158"/>
        <end position="180"/>
    </location>
</feature>
<reference evidence="4" key="1">
    <citation type="submission" date="2023-08" db="EMBL/GenBank/DDBJ databases">
        <title>Black Yeasts Isolated from many extreme environments.</title>
        <authorList>
            <person name="Coleine C."/>
            <person name="Stajich J.E."/>
            <person name="Selbmann L."/>
        </authorList>
    </citation>
    <scope>NUCLEOTIDE SEQUENCE</scope>
    <source>
        <strain evidence="4">CCFEE 5810</strain>
    </source>
</reference>
<feature type="compositionally biased region" description="Low complexity" evidence="2">
    <location>
        <begin position="929"/>
        <end position="941"/>
    </location>
</feature>
<keyword evidence="3" id="KW-0812">Transmembrane</keyword>
<feature type="compositionally biased region" description="Basic and acidic residues" evidence="2">
    <location>
        <begin position="760"/>
        <end position="772"/>
    </location>
</feature>
<dbReference type="AlphaFoldDB" id="A0AAN7W7S6"/>
<feature type="compositionally biased region" description="Basic and acidic residues" evidence="2">
    <location>
        <begin position="407"/>
        <end position="416"/>
    </location>
</feature>
<feature type="region of interest" description="Disordered" evidence="2">
    <location>
        <begin position="1"/>
        <end position="129"/>
    </location>
</feature>
<accession>A0AAN7W7S6</accession>
<sequence>MPPRKTKNAAPNQRDTRHENGLAQPGKRVSKKQSNGQLDAQPNGKTVSSVPPPALPTTGLNQGVRFPRPADSSDNAPQTAAKDDVAATEGTPRDRTASETSVEEVGTDMADNGNEGAAVTPSAEVPSPTPPCVAGIPQNAGSLAAVSTILTYYPLRDAISILILLLSLPPTLVLVIQSLFASLTFVPPTAGISLSTWPNVKEMFNASNFGYPAMATILIVDFIFWAFWLPLWKPAQNVFLDFSQAVIAVSLSGAAAGTGGPTYSIATCTLVVCVVHVLRFRAIHLTALDYLRSVIHRLDIGVQLDVPPFASSFFSPPPIERGWIFTVIRTILGIHIVSQGVTTFIRRSLVKANEREQGLPSITKTDSEVITGADPSSKSATTSEGSQIPLPVSNTDGRPNGPSPLQRDGKARETSSKKKKKQANQVRSQQPLWAAIASTKVTFVKEMEQRDAADDAREAASMDTNKTPDFISTIYPATNRFWISEVRDTEVYFSVGLSPEVATQSAERMEEGISVNPGIDKSKPFFVRVNGAAWSSTRIMSSATGGDANGKPSFDGEIFGLAPRSNYLCEIVGIAIGDVLCSIRFTTQAAPSAEQATAAPSQPQHSALRPSSPITTLKQSILSAEGKLNEVRNRMKKTRRDQRGAISDIKKEIHALKGKLEPSNTDESQKRRIAQITQHKNQAEEATADLKREIDAFGDVPEDEVAESVSKRSAWQNATNAKRRAEKELDNAKLVADRELHAMKSDLDAAKTKRDKMASRHVQKTEELEKLTTKQQADTTARQYREQERSQLIQSRVTEDAQFRSSIHAMEVEAEGLDAKAQEAYQQLVALQGWNTAHPSHPPGYGAPPTPEGTLPGTNGSLGSLSPQTNGFPDYSGAQQAFQTPFHSAQPSMANPNNHIQRGRSSSMLSQYSGFTDAGEEYVFPPEPRQQYSWPMQQQQPWAVSTGAANIMFEDRKESEASSGSLTNGSTGSNSPRPDAKPFVPANNKVGTIGPPSKKVPHSPGAIGSGR</sequence>
<gene>
    <name evidence="4" type="ORF">LTR97_006140</name>
</gene>
<feature type="compositionally biased region" description="Polar residues" evidence="2">
    <location>
        <begin position="773"/>
        <end position="782"/>
    </location>
</feature>
<evidence type="ECO:0008006" key="6">
    <source>
        <dbReference type="Google" id="ProtNLM"/>
    </source>
</evidence>
<organism evidence="4 5">
    <name type="scientific">Elasticomyces elasticus</name>
    <dbReference type="NCBI Taxonomy" id="574655"/>
    <lineage>
        <taxon>Eukaryota</taxon>
        <taxon>Fungi</taxon>
        <taxon>Dikarya</taxon>
        <taxon>Ascomycota</taxon>
        <taxon>Pezizomycotina</taxon>
        <taxon>Dothideomycetes</taxon>
        <taxon>Dothideomycetidae</taxon>
        <taxon>Mycosphaerellales</taxon>
        <taxon>Teratosphaeriaceae</taxon>
        <taxon>Elasticomyces</taxon>
    </lineage>
</organism>
<keyword evidence="3" id="KW-1133">Transmembrane helix</keyword>
<evidence type="ECO:0000256" key="2">
    <source>
        <dbReference type="SAM" id="MobiDB-lite"/>
    </source>
</evidence>
<keyword evidence="1" id="KW-0175">Coiled coil</keyword>